<dbReference type="GO" id="GO:0046677">
    <property type="term" value="P:response to antibiotic"/>
    <property type="evidence" value="ECO:0007669"/>
    <property type="project" value="UniProtKB-ARBA"/>
</dbReference>
<dbReference type="FunFam" id="2.40.30.170:FF:000003">
    <property type="entry name" value="Multidrug resistance protein A"/>
    <property type="match status" value="1"/>
</dbReference>
<dbReference type="PANTHER" id="PTHR30386">
    <property type="entry name" value="MEMBRANE FUSION SUBUNIT OF EMRAB-TOLC MULTIDRUG EFFLUX PUMP"/>
    <property type="match status" value="1"/>
</dbReference>
<feature type="domain" description="Multidrug export protein EmrA/FarA alpha-helical hairpin" evidence="10">
    <location>
        <begin position="95"/>
        <end position="214"/>
    </location>
</feature>
<comment type="subcellular location">
    <subcellularLocation>
        <location evidence="1">Cell inner membrane</location>
        <topology evidence="1">Single-pass membrane protein</topology>
    </subcellularLocation>
</comment>
<dbReference type="GO" id="GO:0005886">
    <property type="term" value="C:plasma membrane"/>
    <property type="evidence" value="ECO:0007669"/>
    <property type="project" value="UniProtKB-SubCell"/>
</dbReference>
<dbReference type="GO" id="GO:0015721">
    <property type="term" value="P:bile acid and bile salt transport"/>
    <property type="evidence" value="ECO:0007669"/>
    <property type="project" value="UniProtKB-ARBA"/>
</dbReference>
<dbReference type="InterPro" id="IPR050739">
    <property type="entry name" value="MFP"/>
</dbReference>
<dbReference type="RefSeq" id="WP_200598060.1">
    <property type="nucleotide sequence ID" value="NZ_JAEPBG010000025.1"/>
</dbReference>
<evidence type="ECO:0000256" key="2">
    <source>
        <dbReference type="ARBA" id="ARBA00009477"/>
    </source>
</evidence>
<keyword evidence="5" id="KW-0997">Cell inner membrane</keyword>
<reference evidence="12" key="1">
    <citation type="submission" date="2021-01" db="EMBL/GenBank/DDBJ databases">
        <title>Genome sequence of strain Noviherbaspirillum sp. DKR-6.</title>
        <authorList>
            <person name="Chaudhary D.K."/>
        </authorList>
    </citation>
    <scope>NUCLEOTIDE SEQUENCE</scope>
    <source>
        <strain evidence="12">DKR-6</strain>
    </source>
</reference>
<keyword evidence="3" id="KW-0813">Transport</keyword>
<keyword evidence="13" id="KW-1185">Reference proteome</keyword>
<evidence type="ECO:0000259" key="10">
    <source>
        <dbReference type="Pfam" id="PF25885"/>
    </source>
</evidence>
<dbReference type="GO" id="GO:1990961">
    <property type="term" value="P:xenobiotic detoxification by transmembrane export across the plasma membrane"/>
    <property type="evidence" value="ECO:0007669"/>
    <property type="project" value="UniProtKB-ARBA"/>
</dbReference>
<dbReference type="AlphaFoldDB" id="A0A934SY46"/>
<evidence type="ECO:0000256" key="3">
    <source>
        <dbReference type="ARBA" id="ARBA00022448"/>
    </source>
</evidence>
<gene>
    <name evidence="12" type="ORF">JJB74_29100</name>
</gene>
<evidence type="ECO:0000256" key="5">
    <source>
        <dbReference type="ARBA" id="ARBA00022519"/>
    </source>
</evidence>
<keyword evidence="7 9" id="KW-1133">Transmembrane helix</keyword>
<comment type="similarity">
    <text evidence="2">Belongs to the membrane fusion protein (MFP) (TC 8.A.1) family.</text>
</comment>
<evidence type="ECO:0000256" key="7">
    <source>
        <dbReference type="ARBA" id="ARBA00022989"/>
    </source>
</evidence>
<evidence type="ECO:0000256" key="6">
    <source>
        <dbReference type="ARBA" id="ARBA00022692"/>
    </source>
</evidence>
<keyword evidence="6 9" id="KW-0812">Transmembrane</keyword>
<feature type="transmembrane region" description="Helical" evidence="9">
    <location>
        <begin position="21"/>
        <end position="40"/>
    </location>
</feature>
<dbReference type="InterPro" id="IPR058633">
    <property type="entry name" value="EmrA/FarA_HH"/>
</dbReference>
<protein>
    <submittedName>
        <fullName evidence="12">HlyD family efflux transporter periplasmic adaptor subunit</fullName>
    </submittedName>
</protein>
<evidence type="ECO:0000259" key="11">
    <source>
        <dbReference type="Pfam" id="PF25963"/>
    </source>
</evidence>
<evidence type="ECO:0000256" key="9">
    <source>
        <dbReference type="SAM" id="Phobius"/>
    </source>
</evidence>
<feature type="domain" description="p-hydroxybenzoic acid efflux pump subunit AaeA-like beta-barrel" evidence="11">
    <location>
        <begin position="252"/>
        <end position="344"/>
    </location>
</feature>
<dbReference type="Proteomes" id="UP000622890">
    <property type="component" value="Unassembled WGS sequence"/>
</dbReference>
<dbReference type="Pfam" id="PF25885">
    <property type="entry name" value="HH_EMRA"/>
    <property type="match status" value="1"/>
</dbReference>
<organism evidence="12 13">
    <name type="scientific">Noviherbaspirillum pedocola</name>
    <dbReference type="NCBI Taxonomy" id="2801341"/>
    <lineage>
        <taxon>Bacteria</taxon>
        <taxon>Pseudomonadati</taxon>
        <taxon>Pseudomonadota</taxon>
        <taxon>Betaproteobacteria</taxon>
        <taxon>Burkholderiales</taxon>
        <taxon>Oxalobacteraceae</taxon>
        <taxon>Noviherbaspirillum</taxon>
    </lineage>
</organism>
<dbReference type="InterPro" id="IPR058634">
    <property type="entry name" value="AaeA-lik-b-barrel"/>
</dbReference>
<dbReference type="Gene3D" id="2.40.30.170">
    <property type="match status" value="1"/>
</dbReference>
<evidence type="ECO:0000256" key="8">
    <source>
        <dbReference type="ARBA" id="ARBA00023136"/>
    </source>
</evidence>
<proteinExistence type="inferred from homology"/>
<dbReference type="EMBL" id="JAEPBG010000025">
    <property type="protein sequence ID" value="MBK4738690.1"/>
    <property type="molecule type" value="Genomic_DNA"/>
</dbReference>
<sequence>MSTPENNIPTPPAGQNRKRRAVLLGITLLFVLAGALYAVYDMLVLSKREETDDAYVGGNLVTLSSQVTGNVQEIRADETQAVQAGAEVVHLDPVDADVALAQAQARLGATVRQQRERYASVAQYEATVELRKLALQRAEADFARRAPLAADHTVSGEDVAHARQAVEDARAALKVALRQEEAAHAGLSGVDLAHHPSVLAAKEDFIQAWIASRRNAILAPVSGYVAKRSVQLGSHVTPGTPLMSIVPLNQLWIDANFKESELRNIRVGQQATVEADVYGGKVEYHGKVAGLSAGTGSAFSLLPAQNATGNWIKVVQRVPVRIALDPKELEQHPLRIGLSTVVTIDTHQTDGPMLGTPMPATPLYSTAVLAQPLKDAAAAADAIISANSNKT</sequence>
<comment type="caution">
    <text evidence="12">The sequence shown here is derived from an EMBL/GenBank/DDBJ whole genome shotgun (WGS) entry which is preliminary data.</text>
</comment>
<evidence type="ECO:0000256" key="4">
    <source>
        <dbReference type="ARBA" id="ARBA00022475"/>
    </source>
</evidence>
<dbReference type="Gene3D" id="2.40.50.100">
    <property type="match status" value="1"/>
</dbReference>
<evidence type="ECO:0000256" key="1">
    <source>
        <dbReference type="ARBA" id="ARBA00004377"/>
    </source>
</evidence>
<dbReference type="PANTHER" id="PTHR30386:SF19">
    <property type="entry name" value="MULTIDRUG EXPORT PROTEIN EMRA-RELATED"/>
    <property type="match status" value="1"/>
</dbReference>
<evidence type="ECO:0000313" key="12">
    <source>
        <dbReference type="EMBL" id="MBK4738690.1"/>
    </source>
</evidence>
<accession>A0A934SY46</accession>
<name>A0A934SY46_9BURK</name>
<dbReference type="SUPFAM" id="SSF111369">
    <property type="entry name" value="HlyD-like secretion proteins"/>
    <property type="match status" value="1"/>
</dbReference>
<keyword evidence="4" id="KW-1003">Cell membrane</keyword>
<evidence type="ECO:0000313" key="13">
    <source>
        <dbReference type="Proteomes" id="UP000622890"/>
    </source>
</evidence>
<keyword evidence="8 9" id="KW-0472">Membrane</keyword>
<dbReference type="Pfam" id="PF25963">
    <property type="entry name" value="Beta-barrel_AAEA"/>
    <property type="match status" value="1"/>
</dbReference>